<accession>A0A0H4V8A8</accession>
<reference evidence="2" key="2">
    <citation type="submission" date="2015-04" db="EMBL/GenBank/DDBJ databases">
        <title>The complete genome sequence of Erythrobacter sp. s21-N3.</title>
        <authorList>
            <person name="Zhuang L."/>
            <person name="Liu Y."/>
            <person name="Shao Z."/>
        </authorList>
    </citation>
    <scope>NUCLEOTIDE SEQUENCE [LARGE SCALE GENOMIC DNA]</scope>
    <source>
        <strain evidence="2">s21-N3</strain>
    </source>
</reference>
<gene>
    <name evidence="1" type="ORF">CP97_00355</name>
</gene>
<evidence type="ECO:0000313" key="1">
    <source>
        <dbReference type="EMBL" id="AKQ40832.2"/>
    </source>
</evidence>
<protein>
    <submittedName>
        <fullName evidence="1">Uncharacterized protein</fullName>
    </submittedName>
</protein>
<proteinExistence type="predicted"/>
<dbReference type="EMBL" id="CP011310">
    <property type="protein sequence ID" value="AKQ40832.2"/>
    <property type="molecule type" value="Genomic_DNA"/>
</dbReference>
<dbReference type="KEGG" id="ery:CP97_00355"/>
<keyword evidence="2" id="KW-1185">Reference proteome</keyword>
<reference evidence="1 2" key="1">
    <citation type="journal article" date="2015" name="Int. J. Syst. Evol. Microbiol.">
        <title>Erythrobacter atlanticus sp. nov., a bacterium from ocean sediment able to degrade polycyclic aromatic hydrocarbons.</title>
        <authorList>
            <person name="Zhuang L."/>
            <person name="Liu Y."/>
            <person name="Wang L."/>
            <person name="Wang W."/>
            <person name="Shao Z."/>
        </authorList>
    </citation>
    <scope>NUCLEOTIDE SEQUENCE [LARGE SCALE GENOMIC DNA]</scope>
    <source>
        <strain evidence="2">s21-N3</strain>
    </source>
</reference>
<sequence>MLFDPGVKLSEDRTRIIDPRAQGSVRLDVPIQGGAALLRENGKGWPIADIESFFGVTIPAGCPTKDVMRLHGMKEQ</sequence>
<evidence type="ECO:0000313" key="2">
    <source>
        <dbReference type="Proteomes" id="UP000059113"/>
    </source>
</evidence>
<dbReference type="AlphaFoldDB" id="A0A0H4V8A8"/>
<dbReference type="STRING" id="1648404.CP97_00355"/>
<dbReference type="Proteomes" id="UP000059113">
    <property type="component" value="Chromosome"/>
</dbReference>
<organism evidence="1 2">
    <name type="scientific">Aurantiacibacter atlanticus</name>
    <dbReference type="NCBI Taxonomy" id="1648404"/>
    <lineage>
        <taxon>Bacteria</taxon>
        <taxon>Pseudomonadati</taxon>
        <taxon>Pseudomonadota</taxon>
        <taxon>Alphaproteobacteria</taxon>
        <taxon>Sphingomonadales</taxon>
        <taxon>Erythrobacteraceae</taxon>
        <taxon>Aurantiacibacter</taxon>
    </lineage>
</organism>
<name>A0A0H4V8A8_9SPHN</name>